<keyword evidence="3 7" id="KW-0489">Methyltransferase</keyword>
<dbReference type="InterPro" id="IPR025807">
    <property type="entry name" value="Adrift-typ_MeTrfase"/>
</dbReference>
<dbReference type="GO" id="GO:0032259">
    <property type="term" value="P:methylation"/>
    <property type="evidence" value="ECO:0007669"/>
    <property type="project" value="UniProtKB-KW"/>
</dbReference>
<feature type="active site" description="Proton acceptor" evidence="7">
    <location>
        <position position="328"/>
    </location>
</feature>
<evidence type="ECO:0000256" key="8">
    <source>
        <dbReference type="SAM" id="MobiDB-lite"/>
    </source>
</evidence>
<reference evidence="10 11" key="1">
    <citation type="submission" date="2024-11" db="EMBL/GenBank/DDBJ databases">
        <title>Chromosome-level genome assembly of the freshwater bivalve Anodonta woodiana.</title>
        <authorList>
            <person name="Chen X."/>
        </authorList>
    </citation>
    <scope>NUCLEOTIDE SEQUENCE [LARGE SCALE GENOMIC DNA]</scope>
    <source>
        <strain evidence="10">MN2024</strain>
        <tissue evidence="10">Gills</tissue>
    </source>
</reference>
<dbReference type="GO" id="GO:0016556">
    <property type="term" value="P:mRNA modification"/>
    <property type="evidence" value="ECO:0007669"/>
    <property type="project" value="UniProtKB-UniRule"/>
</dbReference>
<evidence type="ECO:0000313" key="10">
    <source>
        <dbReference type="EMBL" id="KAL3871621.1"/>
    </source>
</evidence>
<feature type="compositionally biased region" description="Polar residues" evidence="8">
    <location>
        <begin position="503"/>
        <end position="514"/>
    </location>
</feature>
<dbReference type="InterPro" id="IPR002877">
    <property type="entry name" value="RNA_MeTrfase_FtsJ_dom"/>
</dbReference>
<dbReference type="GO" id="GO:0120550">
    <property type="term" value="F:methyltransferase cap2 activity"/>
    <property type="evidence" value="ECO:0007669"/>
    <property type="project" value="UniProtKB-EC"/>
</dbReference>
<evidence type="ECO:0000313" key="11">
    <source>
        <dbReference type="Proteomes" id="UP001634394"/>
    </source>
</evidence>
<dbReference type="PROSITE" id="PS51614">
    <property type="entry name" value="SAM_MT_ADRIFT"/>
    <property type="match status" value="1"/>
</dbReference>
<dbReference type="PANTHER" id="PTHR16121">
    <property type="entry name" value="CAP-SPECIFIC MRNA (NUCLEOSIDE-2'-O-)-METHYLTRANSFERASE 1-RELATED"/>
    <property type="match status" value="1"/>
</dbReference>
<feature type="binding site" evidence="7">
    <location>
        <position position="288"/>
    </location>
    <ligand>
        <name>S-adenosyl-L-methionine</name>
        <dbReference type="ChEBI" id="CHEBI:59789"/>
    </ligand>
</feature>
<accession>A0ABD3WDG5</accession>
<dbReference type="SUPFAM" id="SSF53335">
    <property type="entry name" value="S-adenosyl-L-methionine-dependent methyltransferases"/>
    <property type="match status" value="1"/>
</dbReference>
<sequence>MENGNSKRKRYDSQVDSHELCADKKLKVEKLFQKKFSYQNPGSWKLTKQENHGDYSIDRAKSNKDISCGAMETLSFTNTKINEQNIANKAPVSNSCNVFETDVHFSGDDSLKFYMKPEFIKMKDELNDVKNKLNDKDIMTWHRHTCDVNIAGNIVNSIAQQFRPELCTQAWCKFYEIVSNYTILDLSKQALLTVHLCEAPGAFVTSLNHYLQCQGFTGNWEWRASTLNPHYEGNHRGQMIDDDRFIKSTVDKWYFGKDNTGNLMTQQNLEGLIEIVQEIGLADLVTADGSIDCQDNPAEQENIVSQLHYCEVLTALHILSPGGTLVIKLFTMYEYEAIVLMYILNCMFTKVEVFKPCTSKGGNSEVYVICLQLHGDHKSYFINQLTQLYFNWGSGPETPVCPLPLEDLPDSFLEQHYKCCQFFSTLQCQAINRNLELYQLIHDLKGESDTVERKLSAQEVKVTLNASKQYCLELFIEKYNLDAISDEDKIVQKSHNSKRKHWNQSTPSVPQSKGTLKESKGTFQMRVERLKLSWKQKVFLYTTYTDDVSDEIQPYKSRKPLPRGDEVCCWTCAFGVPVRTIHSSRFGESQLITAAQELFHNAQCLKQMTRKQEIEESEVQVLCQILSTRFETRPSASFNMKDNERELPIYLVCDNTVHEVIQKVREVTEKKIFLLSVDHGSDVLPRPDLTVYVEDATHQSRKGMQTELQIQKKILSILINSLKNLQRNNSLIIKMSTSLTRISAGLIFLFSRCFKEIGFHPLPLVEHLEQYLVCWQFSRCPEHIIDHLVHVMQRLEAVDDSGMAILEVVPIVTILQDFHFTQFLTKVNNRLMKRYITEVVEKERFFYQGTSDGARNILND</sequence>
<feature type="binding site" evidence="7">
    <location>
        <position position="220"/>
    </location>
    <ligand>
        <name>S-adenosyl-L-methionine</name>
        <dbReference type="ChEBI" id="CHEBI:59789"/>
    </ligand>
</feature>
<keyword evidence="11" id="KW-1185">Reference proteome</keyword>
<dbReference type="EC" id="2.1.1.296" evidence="1"/>
<dbReference type="PANTHER" id="PTHR16121:SF2">
    <property type="entry name" value="CAP-SPECIFIC MRNA (NUCLEOSIDE-2'-O-)-METHYLTRANSFERASE 2"/>
    <property type="match status" value="1"/>
</dbReference>
<dbReference type="AlphaFoldDB" id="A0ABD3WDG5"/>
<dbReference type="GO" id="GO:0006370">
    <property type="term" value="P:7-methylguanosine mRNA capping"/>
    <property type="evidence" value="ECO:0007669"/>
    <property type="project" value="UniProtKB-UniRule"/>
</dbReference>
<proteinExistence type="predicted"/>
<evidence type="ECO:0000256" key="2">
    <source>
        <dbReference type="ARBA" id="ARBA00021134"/>
    </source>
</evidence>
<name>A0ABD3WDG5_SINWO</name>
<evidence type="ECO:0000259" key="9">
    <source>
        <dbReference type="PROSITE" id="PS51614"/>
    </source>
</evidence>
<evidence type="ECO:0000256" key="6">
    <source>
        <dbReference type="ARBA" id="ARBA00049477"/>
    </source>
</evidence>
<dbReference type="Gene3D" id="3.40.50.12760">
    <property type="match status" value="2"/>
</dbReference>
<protein>
    <recommendedName>
        <fullName evidence="2">Cap-specific mRNA (nucleoside-2'-O-)-methyltransferase 2</fullName>
        <ecNumber evidence="1">2.1.1.296</ecNumber>
    </recommendedName>
</protein>
<evidence type="ECO:0000256" key="3">
    <source>
        <dbReference type="ARBA" id="ARBA00022603"/>
    </source>
</evidence>
<dbReference type="GO" id="GO:0003676">
    <property type="term" value="F:nucleic acid binding"/>
    <property type="evidence" value="ECO:0007669"/>
    <property type="project" value="UniProtKB-UniRule"/>
</dbReference>
<dbReference type="InterPro" id="IPR050851">
    <property type="entry name" value="mRNA_Cap_2O-Ribose_MeTrfase"/>
</dbReference>
<evidence type="ECO:0000256" key="5">
    <source>
        <dbReference type="ARBA" id="ARBA00022691"/>
    </source>
</evidence>
<dbReference type="Pfam" id="PF01728">
    <property type="entry name" value="FtsJ"/>
    <property type="match status" value="1"/>
</dbReference>
<keyword evidence="5 7" id="KW-0949">S-adenosyl-L-methionine</keyword>
<dbReference type="GO" id="GO:0005634">
    <property type="term" value="C:nucleus"/>
    <property type="evidence" value="ECO:0007669"/>
    <property type="project" value="UniProtKB-SubCell"/>
</dbReference>
<comment type="caution">
    <text evidence="10">The sequence shown here is derived from an EMBL/GenBank/DDBJ whole genome shotgun (WGS) entry which is preliminary data.</text>
</comment>
<dbReference type="Proteomes" id="UP001634394">
    <property type="component" value="Unassembled WGS sequence"/>
</dbReference>
<feature type="region of interest" description="Disordered" evidence="8">
    <location>
        <begin position="495"/>
        <end position="517"/>
    </location>
</feature>
<organism evidence="10 11">
    <name type="scientific">Sinanodonta woodiana</name>
    <name type="common">Chinese pond mussel</name>
    <name type="synonym">Anodonta woodiana</name>
    <dbReference type="NCBI Taxonomy" id="1069815"/>
    <lineage>
        <taxon>Eukaryota</taxon>
        <taxon>Metazoa</taxon>
        <taxon>Spiralia</taxon>
        <taxon>Lophotrochozoa</taxon>
        <taxon>Mollusca</taxon>
        <taxon>Bivalvia</taxon>
        <taxon>Autobranchia</taxon>
        <taxon>Heteroconchia</taxon>
        <taxon>Palaeoheterodonta</taxon>
        <taxon>Unionida</taxon>
        <taxon>Unionoidea</taxon>
        <taxon>Unionidae</taxon>
        <taxon>Unioninae</taxon>
        <taxon>Sinanodonta</taxon>
    </lineage>
</organism>
<dbReference type="InterPro" id="IPR029063">
    <property type="entry name" value="SAM-dependent_MTases_sf"/>
</dbReference>
<evidence type="ECO:0000256" key="1">
    <source>
        <dbReference type="ARBA" id="ARBA00012770"/>
    </source>
</evidence>
<dbReference type="EMBL" id="JBJQND010000007">
    <property type="protein sequence ID" value="KAL3871621.1"/>
    <property type="molecule type" value="Genomic_DNA"/>
</dbReference>
<feature type="domain" description="Adrift-type SAM-dependent 2'-O-MTase" evidence="9">
    <location>
        <begin position="165"/>
        <end position="375"/>
    </location>
</feature>
<evidence type="ECO:0000256" key="7">
    <source>
        <dbReference type="PROSITE-ProRule" id="PRU00946"/>
    </source>
</evidence>
<feature type="binding site" evidence="7">
    <location>
        <position position="201"/>
    </location>
    <ligand>
        <name>S-adenosyl-L-methionine</name>
        <dbReference type="ChEBI" id="CHEBI:59789"/>
    </ligand>
</feature>
<gene>
    <name evidence="10" type="ORF">ACJMK2_039608</name>
</gene>
<evidence type="ECO:0000256" key="4">
    <source>
        <dbReference type="ARBA" id="ARBA00022679"/>
    </source>
</evidence>
<keyword evidence="4 7" id="KW-0808">Transferase</keyword>
<dbReference type="GO" id="GO:0004483">
    <property type="term" value="F:methyltransferase cap1 activity"/>
    <property type="evidence" value="ECO:0007669"/>
    <property type="project" value="UniProtKB-UniRule"/>
</dbReference>
<comment type="catalytic activity">
    <reaction evidence="6">
        <text>a 5'-end (N(7)-methyl 5'-triphosphoguanosine)-(2'-O-methyl-ribonucleoside)-(ribonucleotide) in mRNA + S-adenosyl-L-methionine = a 5'-end (N(7)-methyl 5'-triphosphoguanosine)-(2'-O-methyl-ribonucleoside)-(2'-O-methyl-ribonucleotide) in mRNA + S-adenosyl-L-homocysteine + H(+)</text>
        <dbReference type="Rhea" id="RHEA:67024"/>
        <dbReference type="Rhea" id="RHEA-COMP:17169"/>
        <dbReference type="Rhea" id="RHEA-COMP:17170"/>
        <dbReference type="ChEBI" id="CHEBI:15378"/>
        <dbReference type="ChEBI" id="CHEBI:57856"/>
        <dbReference type="ChEBI" id="CHEBI:59789"/>
        <dbReference type="ChEBI" id="CHEBI:167612"/>
        <dbReference type="ChEBI" id="CHEBI:167614"/>
        <dbReference type="EC" id="2.1.1.296"/>
    </reaction>
</comment>